<keyword evidence="1" id="KW-0233">DNA recombination</keyword>
<evidence type="ECO:0000259" key="2">
    <source>
        <dbReference type="Pfam" id="PF00589"/>
    </source>
</evidence>
<dbReference type="CDD" id="cd00397">
    <property type="entry name" value="DNA_BRE_C"/>
    <property type="match status" value="1"/>
</dbReference>
<organism evidence="3 4">
    <name type="scientific">Psychrobacter halodurans</name>
    <dbReference type="NCBI Taxonomy" id="2818439"/>
    <lineage>
        <taxon>Bacteria</taxon>
        <taxon>Pseudomonadati</taxon>
        <taxon>Pseudomonadota</taxon>
        <taxon>Gammaproteobacteria</taxon>
        <taxon>Moraxellales</taxon>
        <taxon>Moraxellaceae</taxon>
        <taxon>Psychrobacter</taxon>
    </lineage>
</organism>
<name>A0AAW4IWG3_9GAMM</name>
<dbReference type="Gene3D" id="1.10.443.10">
    <property type="entry name" value="Intergrase catalytic core"/>
    <property type="match status" value="1"/>
</dbReference>
<gene>
    <name evidence="3" type="ORF">J3491_06310</name>
</gene>
<accession>A0AAW4IWG3</accession>
<dbReference type="Pfam" id="PF00589">
    <property type="entry name" value="Phage_integrase"/>
    <property type="match status" value="1"/>
</dbReference>
<sequence>MIDEETRSPCLYPLLYVMSKLRLKSLSTQQSNLNALKFWYAFWKEKFNENFCLSFYKSKYNAEIFIEEIDSFFIYLENNSKHDDGLIRIKKPLEVNYTTISKKIQDIIKYLIFLIDNFFRRDVEESKSKHSFIRRQILILQNKSEQFARVSSSNSNVKQFKSLTERMKDSFLEIATPSTPVNSNPKNVFKDSATQFRNFLIARLLINYGLRVGELLLLSINSRTLNRYSGNTSLTIEDTQDIEDYRSPKPRIKNEQSKRRIEISRDDYNLISYYIENYRPDNAKSDLLFLSLQYPFPPLSYSSIKKMFNIWDKQFRELYPNYYDSKYTDSIDKLSAHVCRHTWATLMLEYAHITAMNSSSSHEIAISQAIESLKKAGGWSSNSLMVSRYADRYLSERANSTNISRIKNHGKVL</sequence>
<comment type="caution">
    <text evidence="3">The sequence shown here is derived from an EMBL/GenBank/DDBJ whole genome shotgun (WGS) entry which is preliminary data.</text>
</comment>
<evidence type="ECO:0000256" key="1">
    <source>
        <dbReference type="ARBA" id="ARBA00023172"/>
    </source>
</evidence>
<dbReference type="InterPro" id="IPR011010">
    <property type="entry name" value="DNA_brk_join_enz"/>
</dbReference>
<dbReference type="GO" id="GO:0003677">
    <property type="term" value="F:DNA binding"/>
    <property type="evidence" value="ECO:0007669"/>
    <property type="project" value="InterPro"/>
</dbReference>
<dbReference type="GO" id="GO:0015074">
    <property type="term" value="P:DNA integration"/>
    <property type="evidence" value="ECO:0007669"/>
    <property type="project" value="InterPro"/>
</dbReference>
<dbReference type="Proteomes" id="UP000664161">
    <property type="component" value="Unassembled WGS sequence"/>
</dbReference>
<dbReference type="InterPro" id="IPR013762">
    <property type="entry name" value="Integrase-like_cat_sf"/>
</dbReference>
<dbReference type="EMBL" id="JAGBKN010000010">
    <property type="protein sequence ID" value="MBO1516945.1"/>
    <property type="molecule type" value="Genomic_DNA"/>
</dbReference>
<dbReference type="InterPro" id="IPR002104">
    <property type="entry name" value="Integrase_catalytic"/>
</dbReference>
<reference evidence="3 4" key="1">
    <citation type="submission" date="2021-03" db="EMBL/GenBank/DDBJ databases">
        <authorList>
            <person name="Shang D.-D."/>
            <person name="Du Z.-J."/>
            <person name="Chen G.-J."/>
        </authorList>
    </citation>
    <scope>NUCLEOTIDE SEQUENCE [LARGE SCALE GENOMIC DNA]</scope>
    <source>
        <strain evidence="3 4">F2608</strain>
    </source>
</reference>
<dbReference type="SUPFAM" id="SSF56349">
    <property type="entry name" value="DNA breaking-rejoining enzymes"/>
    <property type="match status" value="1"/>
</dbReference>
<dbReference type="RefSeq" id="WP_207969550.1">
    <property type="nucleotide sequence ID" value="NZ_JAGBKN010000010.1"/>
</dbReference>
<keyword evidence="4" id="KW-1185">Reference proteome</keyword>
<dbReference type="GO" id="GO:0006310">
    <property type="term" value="P:DNA recombination"/>
    <property type="evidence" value="ECO:0007669"/>
    <property type="project" value="UniProtKB-KW"/>
</dbReference>
<protein>
    <submittedName>
        <fullName evidence="3">Site-specific integrase</fullName>
    </submittedName>
</protein>
<proteinExistence type="predicted"/>
<dbReference type="AlphaFoldDB" id="A0AAW4IWG3"/>
<feature type="domain" description="Tyr recombinase" evidence="2">
    <location>
        <begin position="192"/>
        <end position="349"/>
    </location>
</feature>
<evidence type="ECO:0000313" key="4">
    <source>
        <dbReference type="Proteomes" id="UP000664161"/>
    </source>
</evidence>
<evidence type="ECO:0000313" key="3">
    <source>
        <dbReference type="EMBL" id="MBO1516945.1"/>
    </source>
</evidence>